<dbReference type="Gene3D" id="1.10.10.410">
    <property type="match status" value="1"/>
</dbReference>
<accession>A0A928VR24</accession>
<dbReference type="Proteomes" id="UP000625316">
    <property type="component" value="Unassembled WGS sequence"/>
</dbReference>
<keyword evidence="4" id="KW-0648">Protein biosynthesis</keyword>
<proteinExistence type="predicted"/>
<dbReference type="GO" id="GO:0016884">
    <property type="term" value="F:carbon-nitrogen ligase activity, with glutamine as amido-N-donor"/>
    <property type="evidence" value="ECO:0007669"/>
    <property type="project" value="InterPro"/>
</dbReference>
<dbReference type="RefSeq" id="WP_264325437.1">
    <property type="nucleotide sequence ID" value="NZ_JADEXQ010000039.1"/>
</dbReference>
<evidence type="ECO:0000259" key="5">
    <source>
        <dbReference type="Pfam" id="PF02637"/>
    </source>
</evidence>
<dbReference type="GO" id="GO:0005524">
    <property type="term" value="F:ATP binding"/>
    <property type="evidence" value="ECO:0007669"/>
    <property type="project" value="UniProtKB-KW"/>
</dbReference>
<dbReference type="GO" id="GO:0006412">
    <property type="term" value="P:translation"/>
    <property type="evidence" value="ECO:0007669"/>
    <property type="project" value="UniProtKB-KW"/>
</dbReference>
<evidence type="ECO:0000313" key="6">
    <source>
        <dbReference type="EMBL" id="MBE9030569.1"/>
    </source>
</evidence>
<dbReference type="InterPro" id="IPR003789">
    <property type="entry name" value="Asn/Gln_tRNA_amidoTrase-B-like"/>
</dbReference>
<keyword evidence="7" id="KW-1185">Reference proteome</keyword>
<keyword evidence="3" id="KW-0067">ATP-binding</keyword>
<gene>
    <name evidence="6" type="ORF">IQ266_12595</name>
</gene>
<comment type="caution">
    <text evidence="6">The sequence shown here is derived from an EMBL/GenBank/DDBJ whole genome shotgun (WGS) entry which is preliminary data.</text>
</comment>
<dbReference type="SUPFAM" id="SSF89095">
    <property type="entry name" value="GatB/YqeY motif"/>
    <property type="match status" value="1"/>
</dbReference>
<feature type="domain" description="Asn/Gln amidotransferase" evidence="5">
    <location>
        <begin position="1"/>
        <end position="37"/>
    </location>
</feature>
<dbReference type="Pfam" id="PF02637">
    <property type="entry name" value="GatB_Yqey"/>
    <property type="match status" value="1"/>
</dbReference>
<evidence type="ECO:0000256" key="3">
    <source>
        <dbReference type="ARBA" id="ARBA00022840"/>
    </source>
</evidence>
<keyword evidence="2" id="KW-0547">Nucleotide-binding</keyword>
<evidence type="ECO:0000256" key="4">
    <source>
        <dbReference type="ARBA" id="ARBA00022917"/>
    </source>
</evidence>
<keyword evidence="1" id="KW-0436">Ligase</keyword>
<dbReference type="InterPro" id="IPR018027">
    <property type="entry name" value="Asn/Gln_amidotransferase"/>
</dbReference>
<dbReference type="EMBL" id="JADEXQ010000039">
    <property type="protein sequence ID" value="MBE9030569.1"/>
    <property type="molecule type" value="Genomic_DNA"/>
</dbReference>
<name>A0A928VR24_9CYAN</name>
<evidence type="ECO:0000256" key="2">
    <source>
        <dbReference type="ARBA" id="ARBA00022741"/>
    </source>
</evidence>
<feature type="non-terminal residue" evidence="6">
    <location>
        <position position="1"/>
    </location>
</feature>
<sequence length="39" mass="4235">YKGGKKKMLGFFVGQVLKKTGGKADPKLTNQLAAKKLNQ</sequence>
<dbReference type="AlphaFoldDB" id="A0A928VR24"/>
<evidence type="ECO:0000313" key="7">
    <source>
        <dbReference type="Proteomes" id="UP000625316"/>
    </source>
</evidence>
<protein>
    <recommendedName>
        <fullName evidence="5">Asn/Gln amidotransferase domain-containing protein</fullName>
    </recommendedName>
</protein>
<evidence type="ECO:0000256" key="1">
    <source>
        <dbReference type="ARBA" id="ARBA00022598"/>
    </source>
</evidence>
<dbReference type="InterPro" id="IPR023168">
    <property type="entry name" value="GatB_Yqey_C_2"/>
</dbReference>
<reference evidence="6" key="1">
    <citation type="submission" date="2020-10" db="EMBL/GenBank/DDBJ databases">
        <authorList>
            <person name="Castelo-Branco R."/>
            <person name="Eusebio N."/>
            <person name="Adriana R."/>
            <person name="Vieira A."/>
            <person name="Brugerolle De Fraissinette N."/>
            <person name="Rezende De Castro R."/>
            <person name="Schneider M.P."/>
            <person name="Vasconcelos V."/>
            <person name="Leao P.N."/>
        </authorList>
    </citation>
    <scope>NUCLEOTIDE SEQUENCE</scope>
    <source>
        <strain evidence="6">LEGE 11480</strain>
    </source>
</reference>
<organism evidence="6 7">
    <name type="scientific">Romeriopsis navalis LEGE 11480</name>
    <dbReference type="NCBI Taxonomy" id="2777977"/>
    <lineage>
        <taxon>Bacteria</taxon>
        <taxon>Bacillati</taxon>
        <taxon>Cyanobacteriota</taxon>
        <taxon>Cyanophyceae</taxon>
        <taxon>Leptolyngbyales</taxon>
        <taxon>Leptolyngbyaceae</taxon>
        <taxon>Romeriopsis</taxon>
        <taxon>Romeriopsis navalis</taxon>
    </lineage>
</organism>